<evidence type="ECO:0000256" key="5">
    <source>
        <dbReference type="ARBA" id="ARBA00022679"/>
    </source>
</evidence>
<dbReference type="NCBIfam" id="TIGR00826">
    <property type="entry name" value="EIIB_glc"/>
    <property type="match status" value="1"/>
</dbReference>
<evidence type="ECO:0000256" key="10">
    <source>
        <dbReference type="ARBA" id="ARBA00023136"/>
    </source>
</evidence>
<evidence type="ECO:0000256" key="7">
    <source>
        <dbReference type="ARBA" id="ARBA00022692"/>
    </source>
</evidence>
<feature type="transmembrane region" description="Helical" evidence="12">
    <location>
        <begin position="305"/>
        <end position="322"/>
    </location>
</feature>
<keyword evidence="7 12" id="KW-0812">Transmembrane</keyword>
<dbReference type="RefSeq" id="WP_181732798.1">
    <property type="nucleotide sequence ID" value="NZ_JACEIR010000012.1"/>
</dbReference>
<feature type="transmembrane region" description="Helical" evidence="12">
    <location>
        <begin position="233"/>
        <end position="254"/>
    </location>
</feature>
<keyword evidence="16" id="KW-1185">Reference proteome</keyword>
<dbReference type="InterPro" id="IPR018113">
    <property type="entry name" value="PTrfase_EIIB_Cys"/>
</dbReference>
<keyword evidence="6" id="KW-0598">Phosphotransferase system</keyword>
<evidence type="ECO:0000256" key="1">
    <source>
        <dbReference type="ARBA" id="ARBA00004651"/>
    </source>
</evidence>
<feature type="transmembrane region" description="Helical" evidence="12">
    <location>
        <begin position="86"/>
        <end position="109"/>
    </location>
</feature>
<feature type="transmembrane region" description="Helical" evidence="12">
    <location>
        <begin position="328"/>
        <end position="346"/>
    </location>
</feature>
<dbReference type="PROSITE" id="PS01035">
    <property type="entry name" value="PTS_EIIB_TYPE_1_CYS"/>
    <property type="match status" value="1"/>
</dbReference>
<evidence type="ECO:0000256" key="11">
    <source>
        <dbReference type="PROSITE-ProRule" id="PRU00421"/>
    </source>
</evidence>
<feature type="transmembrane region" description="Helical" evidence="12">
    <location>
        <begin position="386"/>
        <end position="406"/>
    </location>
</feature>
<dbReference type="PANTHER" id="PTHR30009:SF12">
    <property type="entry name" value="PHOSPHOTRANSFERASE IIC COMPONENT GLVC"/>
    <property type="match status" value="1"/>
</dbReference>
<keyword evidence="4" id="KW-0762">Sugar transport</keyword>
<dbReference type="InterPro" id="IPR001996">
    <property type="entry name" value="PTS_IIB_1"/>
</dbReference>
<dbReference type="AlphaFoldDB" id="A0A8I1ABA6"/>
<keyword evidence="9 12" id="KW-1133">Transmembrane helix</keyword>
<organism evidence="15 16">
    <name type="scientific">Thermoactinomyces intermedius</name>
    <dbReference type="NCBI Taxonomy" id="2024"/>
    <lineage>
        <taxon>Bacteria</taxon>
        <taxon>Bacillati</taxon>
        <taxon>Bacillota</taxon>
        <taxon>Bacilli</taxon>
        <taxon>Bacillales</taxon>
        <taxon>Thermoactinomycetaceae</taxon>
        <taxon>Thermoactinomyces</taxon>
    </lineage>
</organism>
<dbReference type="SUPFAM" id="SSF55604">
    <property type="entry name" value="Glucose permease domain IIB"/>
    <property type="match status" value="1"/>
</dbReference>
<feature type="transmembrane region" description="Helical" evidence="12">
    <location>
        <begin position="353"/>
        <end position="374"/>
    </location>
</feature>
<evidence type="ECO:0000256" key="2">
    <source>
        <dbReference type="ARBA" id="ARBA00022448"/>
    </source>
</evidence>
<feature type="transmembrane region" description="Helical" evidence="12">
    <location>
        <begin position="199"/>
        <end position="221"/>
    </location>
</feature>
<evidence type="ECO:0000256" key="8">
    <source>
        <dbReference type="ARBA" id="ARBA00022777"/>
    </source>
</evidence>
<feature type="transmembrane region" description="Helical" evidence="12">
    <location>
        <begin position="274"/>
        <end position="298"/>
    </location>
</feature>
<dbReference type="Pfam" id="PF02378">
    <property type="entry name" value="PTS_EIIC"/>
    <property type="match status" value="1"/>
</dbReference>
<dbReference type="CDD" id="cd00212">
    <property type="entry name" value="PTS_IIB_glc"/>
    <property type="match status" value="1"/>
</dbReference>
<dbReference type="GO" id="GO:0016301">
    <property type="term" value="F:kinase activity"/>
    <property type="evidence" value="ECO:0007669"/>
    <property type="project" value="UniProtKB-KW"/>
</dbReference>
<evidence type="ECO:0000256" key="3">
    <source>
        <dbReference type="ARBA" id="ARBA00022475"/>
    </source>
</evidence>
<sequence>MLQKFQRFGAAMFVPVLLFPFAGIVVGLTTLLKNQDIMNALAHPDSFWYKFWTVIEAGGWAVFKQMPLLFAVGIPIGLAKKAQARAVLASLISYLTFNYFINAILTIWGPQFGVDFEQEAGGVSGLTEIAGIKTLDTSIIGAILISAIVVYLHNRYFDKKLPDFLGIFQGTSYIVILSFFVMLPLALLTSWGWPVIQKGIASMQGFLASSGALGVWLYTFLERILIPTGLHHFIYGPFIFGPAVVDGGIVKYWVEHLNEFANNSQSLKEMFPEGGFALHGLSKIFGIPGIALAMYVTAKSSKKKIISGMLIAATLTSVIAGITEPIEFTFLFVAPVLFLIHALLAATMSTIMYSLGVSGNMGGGLLEVAIQNWIPLFKYHSTTYLTQIVVGLIFTAIYFFLFRYLILKLDVKTPGREDDEEQETKLYTKKDFQEKQAAKQKKNDYAEKAARFLEALGGPDNIAEVTNCATRLRVTVHDETKTAPEKQFLSAGAHGIVKNGKAIQVIVGLSSPQIREQFENLLDHPNRENA</sequence>
<keyword evidence="8" id="KW-0418">Kinase</keyword>
<keyword evidence="5" id="KW-0808">Transferase</keyword>
<evidence type="ECO:0000256" key="6">
    <source>
        <dbReference type="ARBA" id="ARBA00022683"/>
    </source>
</evidence>
<dbReference type="GO" id="GO:0009401">
    <property type="term" value="P:phosphoenolpyruvate-dependent sugar phosphotransferase system"/>
    <property type="evidence" value="ECO:0007669"/>
    <property type="project" value="UniProtKB-KW"/>
</dbReference>
<evidence type="ECO:0000256" key="12">
    <source>
        <dbReference type="SAM" id="Phobius"/>
    </source>
</evidence>
<evidence type="ECO:0000256" key="9">
    <source>
        <dbReference type="ARBA" id="ARBA00022989"/>
    </source>
</evidence>
<dbReference type="Pfam" id="PF00367">
    <property type="entry name" value="PTS_EIIB"/>
    <property type="match status" value="1"/>
</dbReference>
<comment type="subcellular location">
    <subcellularLocation>
        <location evidence="1">Cell membrane</location>
        <topology evidence="1">Multi-pass membrane protein</topology>
    </subcellularLocation>
</comment>
<dbReference type="NCBIfam" id="TIGR02005">
    <property type="entry name" value="PTS-IIBC-alpha"/>
    <property type="match status" value="1"/>
</dbReference>
<evidence type="ECO:0000256" key="4">
    <source>
        <dbReference type="ARBA" id="ARBA00022597"/>
    </source>
</evidence>
<feature type="transmembrane region" description="Helical" evidence="12">
    <location>
        <begin position="173"/>
        <end position="193"/>
    </location>
</feature>
<dbReference type="Gene3D" id="3.30.1360.60">
    <property type="entry name" value="Glucose permease domain IIB"/>
    <property type="match status" value="1"/>
</dbReference>
<feature type="transmembrane region" description="Helical" evidence="12">
    <location>
        <begin position="51"/>
        <end position="74"/>
    </location>
</feature>
<dbReference type="InterPro" id="IPR050429">
    <property type="entry name" value="PTS_Glucose_EIICBA"/>
</dbReference>
<dbReference type="PANTHER" id="PTHR30009">
    <property type="entry name" value="CYTOCHROME C-TYPE SYNTHESIS PROTEIN AND PTS TRANSMEMBRANE COMPONENT"/>
    <property type="match status" value="1"/>
</dbReference>
<protein>
    <submittedName>
        <fullName evidence="15">PTS transporter subunit EIIC</fullName>
    </submittedName>
</protein>
<reference evidence="15 16" key="1">
    <citation type="submission" date="2020-12" db="EMBL/GenBank/DDBJ databases">
        <title>WGS of Thermoactinomyces spp.</title>
        <authorList>
            <person name="Cheng K."/>
        </authorList>
    </citation>
    <scope>NUCLEOTIDE SEQUENCE [LARGE SCALE GENOMIC DNA]</scope>
    <source>
        <strain evidence="16">CICC 10671\DSM 43846</strain>
    </source>
</reference>
<evidence type="ECO:0000313" key="15">
    <source>
        <dbReference type="EMBL" id="MBH8596121.1"/>
    </source>
</evidence>
<dbReference type="InterPro" id="IPR003352">
    <property type="entry name" value="PTS_EIIC"/>
</dbReference>
<comment type="caution">
    <text evidence="15">The sequence shown here is derived from an EMBL/GenBank/DDBJ whole genome shotgun (WGS) entry which is preliminary data.</text>
</comment>
<feature type="transmembrane region" description="Helical" evidence="12">
    <location>
        <begin position="129"/>
        <end position="152"/>
    </location>
</feature>
<keyword evidence="10 12" id="KW-0472">Membrane</keyword>
<name>A0A8I1ABA6_THEIN</name>
<feature type="domain" description="PTS EIIB type-1" evidence="13">
    <location>
        <begin position="446"/>
        <end position="528"/>
    </location>
</feature>
<accession>A0A8I1ABA6</accession>
<dbReference type="Proteomes" id="UP000633619">
    <property type="component" value="Unassembled WGS sequence"/>
</dbReference>
<feature type="domain" description="PTS EIIC type-1" evidence="14">
    <location>
        <begin position="1"/>
        <end position="418"/>
    </location>
</feature>
<gene>
    <name evidence="15" type="ORF">I8U20_12500</name>
</gene>
<proteinExistence type="predicted"/>
<feature type="active site" description="Phosphocysteine intermediate; for EIIB activity" evidence="11">
    <location>
        <position position="468"/>
    </location>
</feature>
<keyword evidence="2" id="KW-0813">Transport</keyword>
<dbReference type="InterPro" id="IPR010975">
    <property type="entry name" value="PTS_IIBC_a_glc"/>
</dbReference>
<evidence type="ECO:0000259" key="14">
    <source>
        <dbReference type="PROSITE" id="PS51103"/>
    </source>
</evidence>
<dbReference type="GO" id="GO:0005886">
    <property type="term" value="C:plasma membrane"/>
    <property type="evidence" value="ECO:0007669"/>
    <property type="project" value="UniProtKB-SubCell"/>
</dbReference>
<evidence type="ECO:0000259" key="13">
    <source>
        <dbReference type="PROSITE" id="PS51098"/>
    </source>
</evidence>
<evidence type="ECO:0000313" key="16">
    <source>
        <dbReference type="Proteomes" id="UP000633619"/>
    </source>
</evidence>
<dbReference type="InterPro" id="IPR036878">
    <property type="entry name" value="Glu_permease_IIB"/>
</dbReference>
<keyword evidence="3" id="KW-1003">Cell membrane</keyword>
<dbReference type="PROSITE" id="PS51098">
    <property type="entry name" value="PTS_EIIB_TYPE_1"/>
    <property type="match status" value="1"/>
</dbReference>
<dbReference type="EMBL" id="JAECVW010000010">
    <property type="protein sequence ID" value="MBH8596121.1"/>
    <property type="molecule type" value="Genomic_DNA"/>
</dbReference>
<dbReference type="GO" id="GO:0090563">
    <property type="term" value="F:protein-phosphocysteine-sugar phosphotransferase activity"/>
    <property type="evidence" value="ECO:0007669"/>
    <property type="project" value="TreeGrafter"/>
</dbReference>
<feature type="transmembrane region" description="Helical" evidence="12">
    <location>
        <begin position="12"/>
        <end position="31"/>
    </location>
</feature>
<dbReference type="PROSITE" id="PS51103">
    <property type="entry name" value="PTS_EIIC_TYPE_1"/>
    <property type="match status" value="1"/>
</dbReference>
<dbReference type="GO" id="GO:0008982">
    <property type="term" value="F:protein-N(PI)-phosphohistidine-sugar phosphotransferase activity"/>
    <property type="evidence" value="ECO:0007669"/>
    <property type="project" value="InterPro"/>
</dbReference>
<dbReference type="InterPro" id="IPR013013">
    <property type="entry name" value="PTS_EIIC_1"/>
</dbReference>